<dbReference type="CDD" id="cd19438">
    <property type="entry name" value="lipocalin_Blc-like"/>
    <property type="match status" value="1"/>
</dbReference>
<dbReference type="Proteomes" id="UP000400981">
    <property type="component" value="Unassembled WGS sequence"/>
</dbReference>
<dbReference type="InterPro" id="IPR012674">
    <property type="entry name" value="Calycin"/>
</dbReference>
<feature type="domain" description="Lipocalin/cytosolic fatty-acid binding" evidence="2">
    <location>
        <begin position="114"/>
        <end position="255"/>
    </location>
</feature>
<sequence length="272" mass="30479">MPPGLAFVSTGWAIVRMHVYTEIGGFFCFRCIRVTTAPVYIGAPLSTRYGARTMPAVVIAFAGLILALCATGLSRRRNVALAVFASASVLLTGCSGAPPNPNPRADVPLHTVPVDLPRYMGKWYVIANIPYFAERDFVGSRAEWKLRDDGKIDDHFYGRKDGFDQPERHYKFLDSVVPGSGGGEWRVRLFWPIYVSQLTVYVDPDYRYTLLAYPDKSLGWIFSREPTMDDATYRALLSRFDAMGYDTTRFRRVPQLPEQLGQPGFATPGKSE</sequence>
<dbReference type="PANTHER" id="PTHR10612:SF34">
    <property type="entry name" value="APOLIPOPROTEIN D"/>
    <property type="match status" value="1"/>
</dbReference>
<gene>
    <name evidence="3" type="primary">blc_1</name>
    <name evidence="3" type="ORF">PEP31012_01139</name>
</gene>
<dbReference type="EMBL" id="CABPSH010000002">
    <property type="protein sequence ID" value="VVD81851.1"/>
    <property type="molecule type" value="Genomic_DNA"/>
</dbReference>
<dbReference type="SUPFAM" id="SSF50814">
    <property type="entry name" value="Lipocalins"/>
    <property type="match status" value="1"/>
</dbReference>
<keyword evidence="3" id="KW-0449">Lipoprotein</keyword>
<dbReference type="Pfam" id="PF08212">
    <property type="entry name" value="Lipocalin_2"/>
    <property type="match status" value="1"/>
</dbReference>
<accession>A0A5E4T362</accession>
<feature type="transmembrane region" description="Helical" evidence="1">
    <location>
        <begin position="54"/>
        <end position="73"/>
    </location>
</feature>
<dbReference type="Gene3D" id="2.40.128.20">
    <property type="match status" value="1"/>
</dbReference>
<evidence type="ECO:0000313" key="3">
    <source>
        <dbReference type="EMBL" id="VVD81851.1"/>
    </source>
</evidence>
<dbReference type="InterPro" id="IPR000566">
    <property type="entry name" value="Lipocln_cytosolic_FA-bd_dom"/>
</dbReference>
<evidence type="ECO:0000313" key="4">
    <source>
        <dbReference type="Proteomes" id="UP000400981"/>
    </source>
</evidence>
<evidence type="ECO:0000256" key="1">
    <source>
        <dbReference type="SAM" id="Phobius"/>
    </source>
</evidence>
<keyword evidence="1" id="KW-0472">Membrane</keyword>
<proteinExistence type="predicted"/>
<keyword evidence="1" id="KW-1133">Transmembrane helix</keyword>
<reference evidence="3 4" key="1">
    <citation type="submission" date="2019-08" db="EMBL/GenBank/DDBJ databases">
        <authorList>
            <person name="Peeters C."/>
        </authorList>
    </citation>
    <scope>NUCLEOTIDE SEQUENCE [LARGE SCALE GENOMIC DNA]</scope>
    <source>
        <strain evidence="3 4">LMG 31012</strain>
    </source>
</reference>
<dbReference type="GO" id="GO:0006950">
    <property type="term" value="P:response to stress"/>
    <property type="evidence" value="ECO:0007669"/>
    <property type="project" value="UniProtKB-ARBA"/>
</dbReference>
<keyword evidence="1" id="KW-0812">Transmembrane</keyword>
<dbReference type="InterPro" id="IPR047202">
    <property type="entry name" value="Lipocalin_Blc-like_dom"/>
</dbReference>
<keyword evidence="4" id="KW-1185">Reference proteome</keyword>
<protein>
    <submittedName>
        <fullName evidence="3">Outer membrane lipoprotein Blc</fullName>
    </submittedName>
</protein>
<dbReference type="AlphaFoldDB" id="A0A5E4T362"/>
<name>A0A5E4T362_9BURK</name>
<evidence type="ECO:0000259" key="2">
    <source>
        <dbReference type="Pfam" id="PF08212"/>
    </source>
</evidence>
<organism evidence="3 4">
    <name type="scientific">Pandoraea eparura</name>
    <dbReference type="NCBI Taxonomy" id="2508291"/>
    <lineage>
        <taxon>Bacteria</taxon>
        <taxon>Pseudomonadati</taxon>
        <taxon>Pseudomonadota</taxon>
        <taxon>Betaproteobacteria</taxon>
        <taxon>Burkholderiales</taxon>
        <taxon>Burkholderiaceae</taxon>
        <taxon>Pandoraea</taxon>
    </lineage>
</organism>
<dbReference type="PANTHER" id="PTHR10612">
    <property type="entry name" value="APOLIPOPROTEIN D"/>
    <property type="match status" value="1"/>
</dbReference>